<keyword evidence="2 4" id="KW-0012">Acyltransferase</keyword>
<evidence type="ECO:0000259" key="3">
    <source>
        <dbReference type="PROSITE" id="PS51186"/>
    </source>
</evidence>
<protein>
    <submittedName>
        <fullName evidence="4">GNAT family N-acetyltransferase</fullName>
        <ecNumber evidence="4">2.3.-.-</ecNumber>
    </submittedName>
</protein>
<dbReference type="InterPro" id="IPR050832">
    <property type="entry name" value="Bact_Acetyltransf"/>
</dbReference>
<dbReference type="PANTHER" id="PTHR43877">
    <property type="entry name" value="AMINOALKYLPHOSPHONATE N-ACETYLTRANSFERASE-RELATED-RELATED"/>
    <property type="match status" value="1"/>
</dbReference>
<evidence type="ECO:0000256" key="2">
    <source>
        <dbReference type="ARBA" id="ARBA00023315"/>
    </source>
</evidence>
<dbReference type="CDD" id="cd04301">
    <property type="entry name" value="NAT_SF"/>
    <property type="match status" value="1"/>
</dbReference>
<name>A0ABW1SRI8_9LACO</name>
<dbReference type="Gene3D" id="3.40.630.30">
    <property type="match status" value="1"/>
</dbReference>
<dbReference type="EMBL" id="JBHSSK010000021">
    <property type="protein sequence ID" value="MFC6207144.1"/>
    <property type="molecule type" value="Genomic_DNA"/>
</dbReference>
<keyword evidence="5" id="KW-1185">Reference proteome</keyword>
<evidence type="ECO:0000313" key="4">
    <source>
        <dbReference type="EMBL" id="MFC6207144.1"/>
    </source>
</evidence>
<organism evidence="4 5">
    <name type="scientific">Levilactobacillus tongjiangensis</name>
    <dbReference type="NCBI Taxonomy" id="2486023"/>
    <lineage>
        <taxon>Bacteria</taxon>
        <taxon>Bacillati</taxon>
        <taxon>Bacillota</taxon>
        <taxon>Bacilli</taxon>
        <taxon>Lactobacillales</taxon>
        <taxon>Lactobacillaceae</taxon>
        <taxon>Levilactobacillus</taxon>
    </lineage>
</organism>
<accession>A0ABW1SRI8</accession>
<dbReference type="InterPro" id="IPR016181">
    <property type="entry name" value="Acyl_CoA_acyltransferase"/>
</dbReference>
<dbReference type="EC" id="2.3.-.-" evidence="4"/>
<sequence>MQFRLIQPTDNPALAKILRDNLKANGLDIPGTAYFDDLEHLSDFYQQTGRDYLVALNDAGEILGGGGFAEYLPDQGIAELQKLYLTDTAKGQGVGYRLVRTVEVMAREAGYQQMYLETHHALKPAMHLYEEMHYQLVPEPLKTAVHQTMDCFYVKPLVKS</sequence>
<dbReference type="PROSITE" id="PS51186">
    <property type="entry name" value="GNAT"/>
    <property type="match status" value="1"/>
</dbReference>
<evidence type="ECO:0000313" key="5">
    <source>
        <dbReference type="Proteomes" id="UP001596254"/>
    </source>
</evidence>
<keyword evidence="1 4" id="KW-0808">Transferase</keyword>
<dbReference type="PANTHER" id="PTHR43877:SF2">
    <property type="entry name" value="AMINOALKYLPHOSPHONATE N-ACETYLTRANSFERASE-RELATED"/>
    <property type="match status" value="1"/>
</dbReference>
<feature type="domain" description="N-acetyltransferase" evidence="3">
    <location>
        <begin position="1"/>
        <end position="158"/>
    </location>
</feature>
<proteinExistence type="predicted"/>
<gene>
    <name evidence="4" type="ORF">ACFP1G_06585</name>
</gene>
<dbReference type="InterPro" id="IPR000182">
    <property type="entry name" value="GNAT_dom"/>
</dbReference>
<dbReference type="Proteomes" id="UP001596254">
    <property type="component" value="Unassembled WGS sequence"/>
</dbReference>
<evidence type="ECO:0000256" key="1">
    <source>
        <dbReference type="ARBA" id="ARBA00022679"/>
    </source>
</evidence>
<dbReference type="GO" id="GO:0016746">
    <property type="term" value="F:acyltransferase activity"/>
    <property type="evidence" value="ECO:0007669"/>
    <property type="project" value="UniProtKB-KW"/>
</dbReference>
<comment type="caution">
    <text evidence="4">The sequence shown here is derived from an EMBL/GenBank/DDBJ whole genome shotgun (WGS) entry which is preliminary data.</text>
</comment>
<dbReference type="SUPFAM" id="SSF55729">
    <property type="entry name" value="Acyl-CoA N-acyltransferases (Nat)"/>
    <property type="match status" value="1"/>
</dbReference>
<dbReference type="RefSeq" id="WP_125693256.1">
    <property type="nucleotide sequence ID" value="NZ_JBHSSK010000021.1"/>
</dbReference>
<dbReference type="Pfam" id="PF00583">
    <property type="entry name" value="Acetyltransf_1"/>
    <property type="match status" value="1"/>
</dbReference>
<reference evidence="5" key="1">
    <citation type="journal article" date="2019" name="Int. J. Syst. Evol. Microbiol.">
        <title>The Global Catalogue of Microorganisms (GCM) 10K type strain sequencing project: providing services to taxonomists for standard genome sequencing and annotation.</title>
        <authorList>
            <consortium name="The Broad Institute Genomics Platform"/>
            <consortium name="The Broad Institute Genome Sequencing Center for Infectious Disease"/>
            <person name="Wu L."/>
            <person name="Ma J."/>
        </authorList>
    </citation>
    <scope>NUCLEOTIDE SEQUENCE [LARGE SCALE GENOMIC DNA]</scope>
    <source>
        <strain evidence="5">CCM 8905</strain>
    </source>
</reference>